<dbReference type="SUPFAM" id="SSF47336">
    <property type="entry name" value="ACP-like"/>
    <property type="match status" value="1"/>
</dbReference>
<dbReference type="InterPro" id="IPR020845">
    <property type="entry name" value="AMP-binding_CS"/>
</dbReference>
<dbReference type="Gene3D" id="3.40.50.1820">
    <property type="entry name" value="alpha/beta hydrolase"/>
    <property type="match status" value="1"/>
</dbReference>
<dbReference type="InterPro" id="IPR045851">
    <property type="entry name" value="AMP-bd_C_sf"/>
</dbReference>
<dbReference type="Gene3D" id="3.40.50.12780">
    <property type="entry name" value="N-terminal domain of ligase-like"/>
    <property type="match status" value="1"/>
</dbReference>
<evidence type="ECO:0000313" key="5">
    <source>
        <dbReference type="EMBL" id="KAK4116022.1"/>
    </source>
</evidence>
<feature type="region of interest" description="Disordered" evidence="3">
    <location>
        <begin position="613"/>
        <end position="634"/>
    </location>
</feature>
<dbReference type="EMBL" id="MU853333">
    <property type="protein sequence ID" value="KAK4116022.1"/>
    <property type="molecule type" value="Genomic_DNA"/>
</dbReference>
<name>A0AAN6TK85_9PEZI</name>
<dbReference type="SUPFAM" id="SSF53474">
    <property type="entry name" value="alpha/beta-Hydrolases"/>
    <property type="match status" value="1"/>
</dbReference>
<accession>A0AAN6TK85</accession>
<dbReference type="PROSITE" id="PS50075">
    <property type="entry name" value="CARRIER"/>
    <property type="match status" value="1"/>
</dbReference>
<evidence type="ECO:0000256" key="2">
    <source>
        <dbReference type="ARBA" id="ARBA00022553"/>
    </source>
</evidence>
<keyword evidence="6" id="KW-1185">Reference proteome</keyword>
<reference evidence="5" key="2">
    <citation type="submission" date="2023-05" db="EMBL/GenBank/DDBJ databases">
        <authorList>
            <consortium name="Lawrence Berkeley National Laboratory"/>
            <person name="Steindorff A."/>
            <person name="Hensen N."/>
            <person name="Bonometti L."/>
            <person name="Westerberg I."/>
            <person name="Brannstrom I.O."/>
            <person name="Guillou S."/>
            <person name="Cros-Aarteil S."/>
            <person name="Calhoun S."/>
            <person name="Haridas S."/>
            <person name="Kuo A."/>
            <person name="Mondo S."/>
            <person name="Pangilinan J."/>
            <person name="Riley R."/>
            <person name="Labutti K."/>
            <person name="Andreopoulos B."/>
            <person name="Lipzen A."/>
            <person name="Chen C."/>
            <person name="Yanf M."/>
            <person name="Daum C."/>
            <person name="Ng V."/>
            <person name="Clum A."/>
            <person name="Ohm R."/>
            <person name="Martin F."/>
            <person name="Silar P."/>
            <person name="Natvig D."/>
            <person name="Lalanne C."/>
            <person name="Gautier V."/>
            <person name="Ament-Velasquez S.L."/>
            <person name="Kruys A."/>
            <person name="Hutchinson M.I."/>
            <person name="Powell A.J."/>
            <person name="Barry K."/>
            <person name="Miller A.N."/>
            <person name="Grigoriev I.V."/>
            <person name="Debuchy R."/>
            <person name="Gladieux P."/>
            <person name="Thoren M.H."/>
            <person name="Johannesson H."/>
        </authorList>
    </citation>
    <scope>NUCLEOTIDE SEQUENCE</scope>
    <source>
        <strain evidence="5">CBS 508.74</strain>
    </source>
</reference>
<reference evidence="5" key="1">
    <citation type="journal article" date="2023" name="Mol. Phylogenet. Evol.">
        <title>Genome-scale phylogeny and comparative genomics of the fungal order Sordariales.</title>
        <authorList>
            <person name="Hensen N."/>
            <person name="Bonometti L."/>
            <person name="Westerberg I."/>
            <person name="Brannstrom I.O."/>
            <person name="Guillou S."/>
            <person name="Cros-Aarteil S."/>
            <person name="Calhoun S."/>
            <person name="Haridas S."/>
            <person name="Kuo A."/>
            <person name="Mondo S."/>
            <person name="Pangilinan J."/>
            <person name="Riley R."/>
            <person name="LaButti K."/>
            <person name="Andreopoulos B."/>
            <person name="Lipzen A."/>
            <person name="Chen C."/>
            <person name="Yan M."/>
            <person name="Daum C."/>
            <person name="Ng V."/>
            <person name="Clum A."/>
            <person name="Steindorff A."/>
            <person name="Ohm R.A."/>
            <person name="Martin F."/>
            <person name="Silar P."/>
            <person name="Natvig D.O."/>
            <person name="Lalanne C."/>
            <person name="Gautier V."/>
            <person name="Ament-Velasquez S.L."/>
            <person name="Kruys A."/>
            <person name="Hutchinson M.I."/>
            <person name="Powell A.J."/>
            <person name="Barry K."/>
            <person name="Miller A.N."/>
            <person name="Grigoriev I.V."/>
            <person name="Debuchy R."/>
            <person name="Gladieux P."/>
            <person name="Hiltunen Thoren M."/>
            <person name="Johannesson H."/>
        </authorList>
    </citation>
    <scope>NUCLEOTIDE SEQUENCE</scope>
    <source>
        <strain evidence="5">CBS 508.74</strain>
    </source>
</reference>
<gene>
    <name evidence="5" type="ORF">N656DRAFT_701344</name>
</gene>
<dbReference type="GO" id="GO:0031957">
    <property type="term" value="F:very long-chain fatty acid-CoA ligase activity"/>
    <property type="evidence" value="ECO:0007669"/>
    <property type="project" value="TreeGrafter"/>
</dbReference>
<feature type="compositionally biased region" description="Polar residues" evidence="3">
    <location>
        <begin position="165"/>
        <end position="177"/>
    </location>
</feature>
<evidence type="ECO:0000256" key="3">
    <source>
        <dbReference type="SAM" id="MobiDB-lite"/>
    </source>
</evidence>
<dbReference type="SMART" id="SM00824">
    <property type="entry name" value="PKS_TE"/>
    <property type="match status" value="1"/>
</dbReference>
<keyword evidence="2" id="KW-0597">Phosphoprotein</keyword>
<dbReference type="InterPro" id="IPR000873">
    <property type="entry name" value="AMP-dep_synth/lig_dom"/>
</dbReference>
<protein>
    <submittedName>
        <fullName evidence="5">Acetyl-CoA synthetase-like protein</fullName>
    </submittedName>
</protein>
<dbReference type="AlphaFoldDB" id="A0AAN6TK85"/>
<proteinExistence type="predicted"/>
<dbReference type="GO" id="GO:0031177">
    <property type="term" value="F:phosphopantetheine binding"/>
    <property type="evidence" value="ECO:0007669"/>
    <property type="project" value="InterPro"/>
</dbReference>
<dbReference type="SUPFAM" id="SSF56801">
    <property type="entry name" value="Acetyl-CoA synthetase-like"/>
    <property type="match status" value="1"/>
</dbReference>
<dbReference type="InterPro" id="IPR009081">
    <property type="entry name" value="PP-bd_ACP"/>
</dbReference>
<sequence length="1026" mass="112195">MKVSNSGTVTLEDLLRTRAAQHQSRGLLLYPPGNTSTPTSVSYAKLYASASKNAQAIRALASFGENKPVLLHVHDHFDTILWFWSIRLARGLPVLSTPFSNVDEYRKMHIQGFSSLLESPICITRAAFMPRFDAAKHSLKLHTIEALEQEDGPESDLYRHGNHTDAASSNGHSQESLQDVDGRESLAMLMLTSGSTGNAKAVCITHEMVLSSVAGKADARHLPADRPFLNWIGLDPVGALIEIHMHALWAGVDEIHVSAADIVSSPTVFLDLLSRHRVSRSFAPNFFLASLVSAVGTSTKTGEGSGGGGDEDANGTPRRWDLSNLAWLVSGGEANDMETCVKVSSLLEGFGAPRGVLSPGFGMTETCAGCIYSHDCPGYDLARGYGVASLGRCIKGMEMRVTVLENSTQQRRSAQPGETGDLELRGTMVFRAYYRNATATAEAFTPDGWFRTGDRAVLDTKGYPCLSGRSKEVVNINGVKTPISDIQLLLERAVEGKGVARLVVFPSRAAHTEQVTVAYLPLHVAPAAHPRARQRNTTYAGSDAAEIECLLVKECLLATSSRPLVFALSADSLPLLPTTTLGKISRAKMRSLFEEGAFAADVARYRSAVESSRLHQRQRNGASSKVERKHQPGVRPAISEAEASLLQDFIRARDGDPEFDIDVDMPVWELGFTSMTLIRLKHAIDKRLGISLPLVTLMKNPTARSLAAALSDMLLLNKLNQNGHDTPPNGATPQVPSQTHYNPVVTFRSTGSRTPLWLVHPGVGEVLVFAGLVQHLTDDDRPVYAFRAPGFKPGEQHFESVSQAVDTYVAALRRRQPRGPYALAGYSYGAMLALEMAKRLQDDKREEVRFLGSFNLPPHIKTRMRHLNWNLCLLNLAYFVGLISDERAARIEELGYDDEANPEHRSQALAIILGAADKARLEELGIGEAELARWADVAYGLQHMAVDYEPSGQVDSIDVFHAVLLRAVAATREAWLRDHLSRWQEFCKTGGVRFREVGGAHYTMIGPDYVAGFAMVLKQALRDRGV</sequence>
<feature type="region of interest" description="Disordered" evidence="3">
    <location>
        <begin position="298"/>
        <end position="317"/>
    </location>
</feature>
<dbReference type="GeneID" id="89935061"/>
<dbReference type="SMART" id="SM00823">
    <property type="entry name" value="PKS_PP"/>
    <property type="match status" value="1"/>
</dbReference>
<dbReference type="Gene3D" id="1.10.1200.10">
    <property type="entry name" value="ACP-like"/>
    <property type="match status" value="1"/>
</dbReference>
<dbReference type="Gene3D" id="3.30.300.30">
    <property type="match status" value="1"/>
</dbReference>
<dbReference type="InterPro" id="IPR036736">
    <property type="entry name" value="ACP-like_sf"/>
</dbReference>
<organism evidence="5 6">
    <name type="scientific">Canariomyces notabilis</name>
    <dbReference type="NCBI Taxonomy" id="2074819"/>
    <lineage>
        <taxon>Eukaryota</taxon>
        <taxon>Fungi</taxon>
        <taxon>Dikarya</taxon>
        <taxon>Ascomycota</taxon>
        <taxon>Pezizomycotina</taxon>
        <taxon>Sordariomycetes</taxon>
        <taxon>Sordariomycetidae</taxon>
        <taxon>Sordariales</taxon>
        <taxon>Chaetomiaceae</taxon>
        <taxon>Canariomyces</taxon>
    </lineage>
</organism>
<dbReference type="PROSITE" id="PS00455">
    <property type="entry name" value="AMP_BINDING"/>
    <property type="match status" value="1"/>
</dbReference>
<evidence type="ECO:0000256" key="1">
    <source>
        <dbReference type="ARBA" id="ARBA00022450"/>
    </source>
</evidence>
<dbReference type="InterPro" id="IPR020806">
    <property type="entry name" value="PKS_PP-bd"/>
</dbReference>
<dbReference type="PANTHER" id="PTHR24096:SF267">
    <property type="entry name" value="MALONATE--COA LIGASE ACSF3, MITOCHONDRIAL"/>
    <property type="match status" value="1"/>
</dbReference>
<dbReference type="Proteomes" id="UP001302812">
    <property type="component" value="Unassembled WGS sequence"/>
</dbReference>
<comment type="caution">
    <text evidence="5">The sequence shown here is derived from an EMBL/GenBank/DDBJ whole genome shotgun (WGS) entry which is preliminary data.</text>
</comment>
<evidence type="ECO:0000313" key="6">
    <source>
        <dbReference type="Proteomes" id="UP001302812"/>
    </source>
</evidence>
<dbReference type="Pfam" id="PF00550">
    <property type="entry name" value="PP-binding"/>
    <property type="match status" value="1"/>
</dbReference>
<dbReference type="PANTHER" id="PTHR24096">
    <property type="entry name" value="LONG-CHAIN-FATTY-ACID--COA LIGASE"/>
    <property type="match status" value="1"/>
</dbReference>
<feature type="domain" description="Carrier" evidence="4">
    <location>
        <begin position="636"/>
        <end position="714"/>
    </location>
</feature>
<dbReference type="Pfam" id="PF00501">
    <property type="entry name" value="AMP-binding"/>
    <property type="match status" value="1"/>
</dbReference>
<dbReference type="RefSeq" id="XP_064673592.1">
    <property type="nucleotide sequence ID" value="XM_064810936.1"/>
</dbReference>
<dbReference type="InterPro" id="IPR029058">
    <property type="entry name" value="AB_hydrolase_fold"/>
</dbReference>
<keyword evidence="1" id="KW-0596">Phosphopantetheine</keyword>
<dbReference type="GO" id="GO:0006633">
    <property type="term" value="P:fatty acid biosynthetic process"/>
    <property type="evidence" value="ECO:0007669"/>
    <property type="project" value="TreeGrafter"/>
</dbReference>
<dbReference type="InterPro" id="IPR042099">
    <property type="entry name" value="ANL_N_sf"/>
</dbReference>
<feature type="region of interest" description="Disordered" evidence="3">
    <location>
        <begin position="152"/>
        <end position="178"/>
    </location>
</feature>
<dbReference type="InterPro" id="IPR020802">
    <property type="entry name" value="TesA-like"/>
</dbReference>
<dbReference type="Pfam" id="PF00975">
    <property type="entry name" value="Thioesterase"/>
    <property type="match status" value="1"/>
</dbReference>
<dbReference type="InterPro" id="IPR001031">
    <property type="entry name" value="Thioesterase"/>
</dbReference>
<evidence type="ECO:0000259" key="4">
    <source>
        <dbReference type="PROSITE" id="PS50075"/>
    </source>
</evidence>